<dbReference type="STRING" id="1163617.SCD_n02996"/>
<keyword evidence="2" id="KW-1133">Transmembrane helix</keyword>
<keyword evidence="2" id="KW-0472">Membrane</keyword>
<dbReference type="Pfam" id="PF14602">
    <property type="entry name" value="Hexapep_2"/>
    <property type="match status" value="1"/>
</dbReference>
<feature type="transmembrane region" description="Helical" evidence="2">
    <location>
        <begin position="6"/>
        <end position="30"/>
    </location>
</feature>
<dbReference type="Gene3D" id="2.160.10.10">
    <property type="entry name" value="Hexapeptide repeat proteins"/>
    <property type="match status" value="1"/>
</dbReference>
<dbReference type="RefSeq" id="WP_009207243.1">
    <property type="nucleotide sequence ID" value="NC_022357.1"/>
</dbReference>
<dbReference type="HOGENOM" id="CLU_1192828_0_0_4"/>
<feature type="transmembrane region" description="Helical" evidence="2">
    <location>
        <begin position="82"/>
        <end position="99"/>
    </location>
</feature>
<evidence type="ECO:0000313" key="3">
    <source>
        <dbReference type="EMBL" id="BAN36795.1"/>
    </source>
</evidence>
<dbReference type="OrthoDB" id="9815592at2"/>
<organism evidence="3 4">
    <name type="scientific">Sulfuricella denitrificans (strain DSM 22764 / NBRC 105220 / skB26)</name>
    <dbReference type="NCBI Taxonomy" id="1163617"/>
    <lineage>
        <taxon>Bacteria</taxon>
        <taxon>Pseudomonadati</taxon>
        <taxon>Pseudomonadota</taxon>
        <taxon>Betaproteobacteria</taxon>
        <taxon>Nitrosomonadales</taxon>
        <taxon>Sulfuricellaceae</taxon>
        <taxon>Sulfuricella</taxon>
    </lineage>
</organism>
<accession>S6ABI9</accession>
<dbReference type="Proteomes" id="UP000015559">
    <property type="component" value="Chromosome"/>
</dbReference>
<evidence type="ECO:0000256" key="2">
    <source>
        <dbReference type="SAM" id="Phobius"/>
    </source>
</evidence>
<reference evidence="3 4" key="1">
    <citation type="journal article" date="2012" name="Appl. Environ. Microbiol.">
        <title>Draft genome sequence of a psychrotolerant sulfur-oxidizing bacterium, Sulfuricella denitrificans skB26, and proteomic insights into cold adaptation.</title>
        <authorList>
            <person name="Watanabe T."/>
            <person name="Kojima H."/>
            <person name="Fukui M."/>
        </authorList>
    </citation>
    <scope>NUCLEOTIDE SEQUENCE [LARGE SCALE GENOMIC DNA]</scope>
    <source>
        <strain evidence="4">skB26</strain>
    </source>
</reference>
<dbReference type="EMBL" id="AP013066">
    <property type="protein sequence ID" value="BAN36795.1"/>
    <property type="molecule type" value="Genomic_DNA"/>
</dbReference>
<dbReference type="KEGG" id="sdr:SCD_n02996"/>
<keyword evidence="4" id="KW-1185">Reference proteome</keyword>
<evidence type="ECO:0000256" key="1">
    <source>
        <dbReference type="ARBA" id="ARBA00007274"/>
    </source>
</evidence>
<gene>
    <name evidence="3" type="ORF">SCD_n02996</name>
</gene>
<dbReference type="InterPro" id="IPR050179">
    <property type="entry name" value="Trans_hexapeptide_repeat"/>
</dbReference>
<comment type="similarity">
    <text evidence="1">Belongs to the transferase hexapeptide repeat family.</text>
</comment>
<evidence type="ECO:0000313" key="4">
    <source>
        <dbReference type="Proteomes" id="UP000015559"/>
    </source>
</evidence>
<sequence length="226" mass="24265">MRKITWQPIVVFIGLCLIVFALATATTSLLPGKLPLGDFRGIGMVAAWVAYVYAYAIAVYRLFLVAMPLPEGEIHEGSRAEFVYHVYVLFYLIFFNSIMRSGTPPIPFMRLLYLVLGARLGHNTYSSGLIYDPLFVQIGNNSVIGESALLVPHVIEGTRLAHHPIHIGNNVTVGAHAVVMSGVTIGDGAIVSVGAVVTKGTHIGAGEIWGGVPAKLLKRRESGAVA</sequence>
<dbReference type="InterPro" id="IPR011004">
    <property type="entry name" value="Trimer_LpxA-like_sf"/>
</dbReference>
<name>S6ABI9_SULDS</name>
<feature type="transmembrane region" description="Helical" evidence="2">
    <location>
        <begin position="42"/>
        <end position="62"/>
    </location>
</feature>
<dbReference type="AlphaFoldDB" id="S6ABI9"/>
<keyword evidence="3" id="KW-0808">Transferase</keyword>
<proteinExistence type="inferred from homology"/>
<keyword evidence="2" id="KW-0812">Transmembrane</keyword>
<dbReference type="eggNOG" id="COG0110">
    <property type="taxonomic scope" value="Bacteria"/>
</dbReference>
<dbReference type="SUPFAM" id="SSF51161">
    <property type="entry name" value="Trimeric LpxA-like enzymes"/>
    <property type="match status" value="1"/>
</dbReference>
<dbReference type="InterPro" id="IPR001451">
    <property type="entry name" value="Hexapep"/>
</dbReference>
<dbReference type="PANTHER" id="PTHR43300">
    <property type="entry name" value="ACETYLTRANSFERASE"/>
    <property type="match status" value="1"/>
</dbReference>
<dbReference type="GO" id="GO:0016740">
    <property type="term" value="F:transferase activity"/>
    <property type="evidence" value="ECO:0007669"/>
    <property type="project" value="UniProtKB-KW"/>
</dbReference>
<protein>
    <submittedName>
        <fullName evidence="3">Glycan acetyltransferase</fullName>
    </submittedName>
</protein>